<reference evidence="2 3" key="1">
    <citation type="submission" date="2016-10" db="EMBL/GenBank/DDBJ databases">
        <title>The genome of Paramicrosporidium saccamoebae is the missing link in understanding Cryptomycota and Microsporidia evolution.</title>
        <authorList>
            <person name="Quandt C.A."/>
            <person name="Beaudet D."/>
            <person name="Corsaro D."/>
            <person name="Michel R."/>
            <person name="Corradi N."/>
            <person name="James T."/>
        </authorList>
    </citation>
    <scope>NUCLEOTIDE SEQUENCE [LARGE SCALE GENOMIC DNA]</scope>
    <source>
        <strain evidence="2 3">KSL3</strain>
    </source>
</reference>
<accession>A0A2H9TJI6</accession>
<dbReference type="EMBL" id="MTSL01000150">
    <property type="protein sequence ID" value="PJF17913.1"/>
    <property type="molecule type" value="Genomic_DNA"/>
</dbReference>
<proteinExistence type="predicted"/>
<sequence>MIRLLVLLSIGLLAHCIVLEDFPEAFLWDIPNRVLATIVDSVSMNREGLTLLSQLLSPAQLIDITWDGDEEWEALIAEAVQPYPELHSAFLDARLLPSVPPTGDFMIWAFTGDVQVLLASVQRHQHRLFTRGLPHSDPWNVADDAWKAISSTFVAPSFDDYLLSKLETSIEPLLFLQVWQRWVRSVMWIHQQRAQSLIMNVQTPIYSVFKGYLSNKVKHIETLEAVVEMTSNVANATERSAWLVNTVRVIRVALDKAVKYGVMQSEVNNAAQCESMCFLLSKCGTDMAPYPFKLLLTDTEFNFDHCECLNRSLWEATFRKMLRLYPSDRLPSAPLAVRFLRWQQLALLPKEEPLDFKGGIVDFASVYKFLWGNDLKNFPRVFASPMIASLEMGEEDGKETETIRTVIHDSLSLCEWFLAVMKQHSIMQHHTSNYGRFVSTKSTTITRAIYNAVLYIFTLTGRWDDAISEQIAALWFSNPPDRRSIEREYHVRVGLHAKQAVLTLAGLDSSNLKLYFTNAQELGKCIR</sequence>
<feature type="signal peptide" evidence="1">
    <location>
        <begin position="1"/>
        <end position="16"/>
    </location>
</feature>
<evidence type="ECO:0000313" key="3">
    <source>
        <dbReference type="Proteomes" id="UP000240830"/>
    </source>
</evidence>
<keyword evidence="3" id="KW-1185">Reference proteome</keyword>
<dbReference type="Proteomes" id="UP000240830">
    <property type="component" value="Unassembled WGS sequence"/>
</dbReference>
<feature type="chain" id="PRO_5014129106" evidence="1">
    <location>
        <begin position="17"/>
        <end position="527"/>
    </location>
</feature>
<dbReference type="AlphaFoldDB" id="A0A2H9TJI6"/>
<comment type="caution">
    <text evidence="2">The sequence shown here is derived from an EMBL/GenBank/DDBJ whole genome shotgun (WGS) entry which is preliminary data.</text>
</comment>
<protein>
    <submittedName>
        <fullName evidence="2">Uncharacterized protein</fullName>
    </submittedName>
</protein>
<evidence type="ECO:0000256" key="1">
    <source>
        <dbReference type="SAM" id="SignalP"/>
    </source>
</evidence>
<evidence type="ECO:0000313" key="2">
    <source>
        <dbReference type="EMBL" id="PJF17913.1"/>
    </source>
</evidence>
<gene>
    <name evidence="2" type="ORF">PSACC_02203</name>
</gene>
<keyword evidence="1" id="KW-0732">Signal</keyword>
<name>A0A2H9TJI6_9FUNG</name>
<organism evidence="2 3">
    <name type="scientific">Paramicrosporidium saccamoebae</name>
    <dbReference type="NCBI Taxonomy" id="1246581"/>
    <lineage>
        <taxon>Eukaryota</taxon>
        <taxon>Fungi</taxon>
        <taxon>Fungi incertae sedis</taxon>
        <taxon>Cryptomycota</taxon>
        <taxon>Cryptomycota incertae sedis</taxon>
        <taxon>Paramicrosporidium</taxon>
    </lineage>
</organism>